<dbReference type="EMBL" id="JAJAGQ010000003">
    <property type="protein sequence ID" value="KAJ8566911.1"/>
    <property type="molecule type" value="Genomic_DNA"/>
</dbReference>
<organism evidence="1 2">
    <name type="scientific">Anisodus acutangulus</name>
    <dbReference type="NCBI Taxonomy" id="402998"/>
    <lineage>
        <taxon>Eukaryota</taxon>
        <taxon>Viridiplantae</taxon>
        <taxon>Streptophyta</taxon>
        <taxon>Embryophyta</taxon>
        <taxon>Tracheophyta</taxon>
        <taxon>Spermatophyta</taxon>
        <taxon>Magnoliopsida</taxon>
        <taxon>eudicotyledons</taxon>
        <taxon>Gunneridae</taxon>
        <taxon>Pentapetalae</taxon>
        <taxon>asterids</taxon>
        <taxon>lamiids</taxon>
        <taxon>Solanales</taxon>
        <taxon>Solanaceae</taxon>
        <taxon>Solanoideae</taxon>
        <taxon>Hyoscyameae</taxon>
        <taxon>Anisodus</taxon>
    </lineage>
</organism>
<dbReference type="PANTHER" id="PTHR31344:SF15">
    <property type="entry name" value="EEIG1_EHBP1 PROTEIN AMINO-TERMINAL DOMAIN PROTEIN"/>
    <property type="match status" value="1"/>
</dbReference>
<sequence length="188" mass="20589">MAEGELREAAAIEVVLYSVVAEHGSSTNKVHAPARRLSRWLTDLFDIDDGESLEDVKEADNNEKDGSKELDTSSKSFYLLNALSDLMMLPKDMLLSRTTRKEVCPAFGPSLIRRVLNIFVSDEFCRDSIPEAVLDALLLEEPSVAEDDSVTNYPCTAAHVVYMPPPIASVSGILGDGYSYSKLTQNGS</sequence>
<protein>
    <submittedName>
        <fullName evidence="1">Uncharacterized protein</fullName>
    </submittedName>
</protein>
<evidence type="ECO:0000313" key="2">
    <source>
        <dbReference type="Proteomes" id="UP001152561"/>
    </source>
</evidence>
<dbReference type="PANTHER" id="PTHR31344">
    <property type="entry name" value="NUCLEAR PORE COMPLEX PROTEIN NUP205"/>
    <property type="match status" value="1"/>
</dbReference>
<comment type="caution">
    <text evidence="1">The sequence shown here is derived from an EMBL/GenBank/DDBJ whole genome shotgun (WGS) entry which is preliminary data.</text>
</comment>
<dbReference type="GO" id="GO:0005643">
    <property type="term" value="C:nuclear pore"/>
    <property type="evidence" value="ECO:0007669"/>
    <property type="project" value="InterPro"/>
</dbReference>
<dbReference type="InterPro" id="IPR021827">
    <property type="entry name" value="Nup186/Nup192/Nup205"/>
</dbReference>
<dbReference type="Proteomes" id="UP001152561">
    <property type="component" value="Unassembled WGS sequence"/>
</dbReference>
<reference evidence="2" key="1">
    <citation type="journal article" date="2023" name="Proc. Natl. Acad. Sci. U.S.A.">
        <title>Genomic and structural basis for evolution of tropane alkaloid biosynthesis.</title>
        <authorList>
            <person name="Wanga Y.-J."/>
            <person name="Taina T."/>
            <person name="Yua J.-Y."/>
            <person name="Lia J."/>
            <person name="Xua B."/>
            <person name="Chenc J."/>
            <person name="D'Auriad J.C."/>
            <person name="Huanga J.-P."/>
            <person name="Huanga S.-X."/>
        </authorList>
    </citation>
    <scope>NUCLEOTIDE SEQUENCE [LARGE SCALE GENOMIC DNA]</scope>
    <source>
        <strain evidence="2">cv. KIB-2019</strain>
    </source>
</reference>
<keyword evidence="2" id="KW-1185">Reference proteome</keyword>
<proteinExistence type="predicted"/>
<dbReference type="AlphaFoldDB" id="A0A9Q1RQB3"/>
<dbReference type="OrthoDB" id="20172at2759"/>
<name>A0A9Q1RQB3_9SOLA</name>
<accession>A0A9Q1RQB3</accession>
<evidence type="ECO:0000313" key="1">
    <source>
        <dbReference type="EMBL" id="KAJ8566911.1"/>
    </source>
</evidence>
<gene>
    <name evidence="1" type="ORF">K7X08_019119</name>
</gene>